<keyword evidence="3" id="KW-1185">Reference proteome</keyword>
<sequence length="260" mass="28603">MAEPPRAGDSRQQLPLAQRDVGQLSGRLHKRPRVRIDSRIVQHVSQYAPRFIQIGVNEFGRRILPPPSATVESSETADNGASANPSLEASDLQNSKDDDLLLNISSWDVSSVSDVSEVKERTDNPSPSLRLTGSNSSTPFRSKAGSSATEKSVLPLGDISLSIESIRPMLPSKAHGAFQHRIARPQSVSARRGDNSNHADRFADQGQESSTFLIRCEMRVSNAKFVFQEPILLKYVISYTTDEETITEMGQIDTLPMTED</sequence>
<feature type="compositionally biased region" description="Basic and acidic residues" evidence="1">
    <location>
        <begin position="191"/>
        <end position="203"/>
    </location>
</feature>
<feature type="compositionally biased region" description="Polar residues" evidence="1">
    <location>
        <begin position="70"/>
        <end position="91"/>
    </location>
</feature>
<dbReference type="OrthoDB" id="447025at2759"/>
<name>A0A6H5GK65_9HEMI</name>
<feature type="compositionally biased region" description="Polar residues" evidence="1">
    <location>
        <begin position="124"/>
        <end position="149"/>
    </location>
</feature>
<feature type="region of interest" description="Disordered" evidence="1">
    <location>
        <begin position="1"/>
        <end position="26"/>
    </location>
</feature>
<feature type="region of interest" description="Disordered" evidence="1">
    <location>
        <begin position="66"/>
        <end position="91"/>
    </location>
</feature>
<gene>
    <name evidence="2" type="ORF">NTEN_LOCUS9841</name>
</gene>
<protein>
    <submittedName>
        <fullName evidence="2">Uncharacterized protein</fullName>
    </submittedName>
</protein>
<feature type="region of interest" description="Disordered" evidence="1">
    <location>
        <begin position="183"/>
        <end position="203"/>
    </location>
</feature>
<dbReference type="Gene3D" id="2.60.40.1230">
    <property type="match status" value="1"/>
</dbReference>
<evidence type="ECO:0000313" key="2">
    <source>
        <dbReference type="EMBL" id="CAB0004364.1"/>
    </source>
</evidence>
<feature type="region of interest" description="Disordered" evidence="1">
    <location>
        <begin position="113"/>
        <end position="149"/>
    </location>
</feature>
<dbReference type="EMBL" id="CADCXU010014877">
    <property type="protein sequence ID" value="CAB0004364.1"/>
    <property type="molecule type" value="Genomic_DNA"/>
</dbReference>
<accession>A0A6H5GK65</accession>
<evidence type="ECO:0000256" key="1">
    <source>
        <dbReference type="SAM" id="MobiDB-lite"/>
    </source>
</evidence>
<dbReference type="AlphaFoldDB" id="A0A6H5GK65"/>
<dbReference type="Proteomes" id="UP000479000">
    <property type="component" value="Unassembled WGS sequence"/>
</dbReference>
<organism evidence="2 3">
    <name type="scientific">Nesidiocoris tenuis</name>
    <dbReference type="NCBI Taxonomy" id="355587"/>
    <lineage>
        <taxon>Eukaryota</taxon>
        <taxon>Metazoa</taxon>
        <taxon>Ecdysozoa</taxon>
        <taxon>Arthropoda</taxon>
        <taxon>Hexapoda</taxon>
        <taxon>Insecta</taxon>
        <taxon>Pterygota</taxon>
        <taxon>Neoptera</taxon>
        <taxon>Paraneoptera</taxon>
        <taxon>Hemiptera</taxon>
        <taxon>Heteroptera</taxon>
        <taxon>Panheteroptera</taxon>
        <taxon>Cimicomorpha</taxon>
        <taxon>Miridae</taxon>
        <taxon>Dicyphina</taxon>
        <taxon>Nesidiocoris</taxon>
    </lineage>
</organism>
<proteinExistence type="predicted"/>
<evidence type="ECO:0000313" key="3">
    <source>
        <dbReference type="Proteomes" id="UP000479000"/>
    </source>
</evidence>
<reference evidence="2 3" key="1">
    <citation type="submission" date="2020-02" db="EMBL/GenBank/DDBJ databases">
        <authorList>
            <person name="Ferguson B K."/>
        </authorList>
    </citation>
    <scope>NUCLEOTIDE SEQUENCE [LARGE SCALE GENOMIC DNA]</scope>
</reference>